<sequence>MAAVTTTPLFVPRAEHVAADDTAPWTDLLIERAPPMQHEKGMGQRFVLGDEQAKLIVLKRTSDWGKQKVLRHVLCEKRVLRVSRNAFPRNLLDSSFTMRVPQN</sequence>
<protein>
    <submittedName>
        <fullName evidence="1">Uncharacterized protein</fullName>
    </submittedName>
</protein>
<proteinExistence type="predicted"/>
<dbReference type="EMBL" id="AWWV01003661">
    <property type="protein sequence ID" value="OMP08653.1"/>
    <property type="molecule type" value="Genomic_DNA"/>
</dbReference>
<reference evidence="1 3" key="1">
    <citation type="submission" date="2013-09" db="EMBL/GenBank/DDBJ databases">
        <title>Corchorus capsularis genome sequencing.</title>
        <authorList>
            <person name="Alam M."/>
            <person name="Haque M.S."/>
            <person name="Islam M.S."/>
            <person name="Emdad E.M."/>
            <person name="Islam M.M."/>
            <person name="Ahmed B."/>
            <person name="Halim A."/>
            <person name="Hossen Q.M.M."/>
            <person name="Hossain M.Z."/>
            <person name="Ahmed R."/>
            <person name="Khan M.M."/>
            <person name="Islam R."/>
            <person name="Rashid M.M."/>
            <person name="Khan S.A."/>
            <person name="Rahman M.S."/>
            <person name="Alam M."/>
        </authorList>
    </citation>
    <scope>NUCLEOTIDE SEQUENCE [LARGE SCALE GENOMIC DNA]</scope>
    <source>
        <strain evidence="3">cv. CVL-1</strain>
        <tissue evidence="1">Whole seedling</tissue>
    </source>
</reference>
<keyword evidence="3" id="KW-1185">Reference proteome</keyword>
<evidence type="ECO:0000313" key="2">
    <source>
        <dbReference type="EMBL" id="OMP10581.1"/>
    </source>
</evidence>
<dbReference type="Gramene" id="OMP10581">
    <property type="protein sequence ID" value="OMP10581"/>
    <property type="gene ID" value="CCACVL1_00862"/>
</dbReference>
<comment type="caution">
    <text evidence="1">The sequence shown here is derived from an EMBL/GenBank/DDBJ whole genome shotgun (WGS) entry which is preliminary data.</text>
</comment>
<dbReference type="Gramene" id="OMP08653">
    <property type="protein sequence ID" value="OMP08653"/>
    <property type="gene ID" value="CCACVL1_01103"/>
</dbReference>
<evidence type="ECO:0000313" key="1">
    <source>
        <dbReference type="EMBL" id="OMP08653.1"/>
    </source>
</evidence>
<dbReference type="EMBL" id="AWWV01002158">
    <property type="protein sequence ID" value="OMP10581.1"/>
    <property type="molecule type" value="Genomic_DNA"/>
</dbReference>
<accession>A0A1R3KNH7</accession>
<organism evidence="1 3">
    <name type="scientific">Corchorus capsularis</name>
    <name type="common">Jute</name>
    <dbReference type="NCBI Taxonomy" id="210143"/>
    <lineage>
        <taxon>Eukaryota</taxon>
        <taxon>Viridiplantae</taxon>
        <taxon>Streptophyta</taxon>
        <taxon>Embryophyta</taxon>
        <taxon>Tracheophyta</taxon>
        <taxon>Spermatophyta</taxon>
        <taxon>Magnoliopsida</taxon>
        <taxon>eudicotyledons</taxon>
        <taxon>Gunneridae</taxon>
        <taxon>Pentapetalae</taxon>
        <taxon>rosids</taxon>
        <taxon>malvids</taxon>
        <taxon>Malvales</taxon>
        <taxon>Malvaceae</taxon>
        <taxon>Grewioideae</taxon>
        <taxon>Apeibeae</taxon>
        <taxon>Corchorus</taxon>
    </lineage>
</organism>
<dbReference type="AlphaFoldDB" id="A0A1R3KNH7"/>
<dbReference type="Proteomes" id="UP000188268">
    <property type="component" value="Unassembled WGS sequence"/>
</dbReference>
<name>A0A1R3KNH7_COCAP</name>
<gene>
    <name evidence="2" type="ORF">CCACVL1_00862</name>
    <name evidence="1" type="ORF">CCACVL1_01103</name>
</gene>
<evidence type="ECO:0000313" key="3">
    <source>
        <dbReference type="Proteomes" id="UP000188268"/>
    </source>
</evidence>